<proteinExistence type="inferred from homology"/>
<comment type="caution">
    <text evidence="4">The sequence shown here is derived from an EMBL/GenBank/DDBJ whole genome shotgun (WGS) entry which is preliminary data.</text>
</comment>
<feature type="domain" description="Activator of Hsp90 ATPase homologue 1/2-like C-terminal" evidence="3">
    <location>
        <begin position="37"/>
        <end position="175"/>
    </location>
</feature>
<comment type="similarity">
    <text evidence="1">Belongs to the AHA1 family.</text>
</comment>
<dbReference type="AlphaFoldDB" id="A0A7W8IIM0"/>
<evidence type="ECO:0000256" key="1">
    <source>
        <dbReference type="ARBA" id="ARBA00006817"/>
    </source>
</evidence>
<dbReference type="Proteomes" id="UP000568106">
    <property type="component" value="Unassembled WGS sequence"/>
</dbReference>
<evidence type="ECO:0000256" key="2">
    <source>
        <dbReference type="SAM" id="MobiDB-lite"/>
    </source>
</evidence>
<evidence type="ECO:0000313" key="5">
    <source>
        <dbReference type="Proteomes" id="UP000568106"/>
    </source>
</evidence>
<name>A0A7W8IIM0_9BACT</name>
<keyword evidence="5" id="KW-1185">Reference proteome</keyword>
<dbReference type="CDD" id="cd08894">
    <property type="entry name" value="SRPBCC_CalC_Aha1-like_1"/>
    <property type="match status" value="1"/>
</dbReference>
<feature type="region of interest" description="Disordered" evidence="2">
    <location>
        <begin position="1"/>
        <end position="21"/>
    </location>
</feature>
<dbReference type="Gene3D" id="3.30.530.20">
    <property type="match status" value="1"/>
</dbReference>
<dbReference type="Pfam" id="PF08327">
    <property type="entry name" value="AHSA1"/>
    <property type="match status" value="1"/>
</dbReference>
<dbReference type="InterPro" id="IPR023393">
    <property type="entry name" value="START-like_dom_sf"/>
</dbReference>
<protein>
    <submittedName>
        <fullName evidence="4">Uncharacterized protein YndB with AHSA1/START domain</fullName>
    </submittedName>
</protein>
<organism evidence="4 5">
    <name type="scientific">Tunturiibacter empetritectus</name>
    <dbReference type="NCBI Taxonomy" id="3069691"/>
    <lineage>
        <taxon>Bacteria</taxon>
        <taxon>Pseudomonadati</taxon>
        <taxon>Acidobacteriota</taxon>
        <taxon>Terriglobia</taxon>
        <taxon>Terriglobales</taxon>
        <taxon>Acidobacteriaceae</taxon>
        <taxon>Tunturiibacter</taxon>
    </lineage>
</organism>
<gene>
    <name evidence="4" type="ORF">HDF09_002468</name>
</gene>
<dbReference type="SUPFAM" id="SSF55961">
    <property type="entry name" value="Bet v1-like"/>
    <property type="match status" value="1"/>
</dbReference>
<dbReference type="EMBL" id="JACHDY010000003">
    <property type="protein sequence ID" value="MBB5317782.1"/>
    <property type="molecule type" value="Genomic_DNA"/>
</dbReference>
<evidence type="ECO:0000259" key="3">
    <source>
        <dbReference type="Pfam" id="PF08327"/>
    </source>
</evidence>
<evidence type="ECO:0000313" key="4">
    <source>
        <dbReference type="EMBL" id="MBB5317782.1"/>
    </source>
</evidence>
<dbReference type="InterPro" id="IPR013538">
    <property type="entry name" value="ASHA1/2-like_C"/>
</dbReference>
<accession>A0A7W8IIM0</accession>
<reference evidence="4" key="1">
    <citation type="submission" date="2020-08" db="EMBL/GenBank/DDBJ databases">
        <title>Genomic Encyclopedia of Type Strains, Phase IV (KMG-V): Genome sequencing to study the core and pangenomes of soil and plant-associated prokaryotes.</title>
        <authorList>
            <person name="Whitman W."/>
        </authorList>
    </citation>
    <scope>NUCLEOTIDE SEQUENCE [LARGE SCALE GENOMIC DNA]</scope>
    <source>
        <strain evidence="4">M8UP27</strain>
    </source>
</reference>
<sequence>MPERRMGVVEKSAEREAAGRGLEDASEREIVLSRVFDAPREMVWEAWTDPKQVALWWGPKGFTTTIEEMDVRPGGVWKQVMHGPDGADYPNKCVFLDVVPYERLAYTLRGGRAGSPEVQFEKAVIFEDNGEDDGGGTRVTMRLTFASVEARDQNVRDYGSIEGAKQAFERLAEYLAGRFAGRQ</sequence>